<comment type="subcellular location">
    <subcellularLocation>
        <location evidence="1">Membrane</location>
        <topology evidence="1">Multi-pass membrane protein</topology>
    </subcellularLocation>
</comment>
<comment type="caution">
    <text evidence="6">The sequence shown here is derived from an EMBL/GenBank/DDBJ whole genome shotgun (WGS) entry which is preliminary data.</text>
</comment>
<dbReference type="OrthoDB" id="3648309at2759"/>
<keyword evidence="5" id="KW-0472">Membrane</keyword>
<keyword evidence="3" id="KW-0812">Transmembrane</keyword>
<proteinExistence type="inferred from homology"/>
<evidence type="ECO:0000256" key="3">
    <source>
        <dbReference type="ARBA" id="ARBA00022692"/>
    </source>
</evidence>
<dbReference type="Pfam" id="PF01184">
    <property type="entry name" value="Gpr1_Fun34_YaaH"/>
    <property type="match status" value="1"/>
</dbReference>
<comment type="similarity">
    <text evidence="2">Belongs to the acetate uptake transporter (AceTr) (TC 2.A.96) family.</text>
</comment>
<dbReference type="Proteomes" id="UP000714618">
    <property type="component" value="Unassembled WGS sequence"/>
</dbReference>
<evidence type="ECO:0000256" key="2">
    <source>
        <dbReference type="ARBA" id="ARBA00005587"/>
    </source>
</evidence>
<keyword evidence="4" id="KW-1133">Transmembrane helix</keyword>
<reference evidence="6" key="1">
    <citation type="submission" date="2020-06" db="EMBL/GenBank/DDBJ databases">
        <authorList>
            <person name="Onetto C."/>
        </authorList>
    </citation>
    <scope>NUCLEOTIDE SEQUENCE</scope>
</reference>
<dbReference type="GO" id="GO:0015123">
    <property type="term" value="F:acetate transmembrane transporter activity"/>
    <property type="evidence" value="ECO:0007669"/>
    <property type="project" value="TreeGrafter"/>
</dbReference>
<dbReference type="PANTHER" id="PTHR31123:SF1">
    <property type="entry name" value="ACCUMULATION OF DYADS PROTEIN 2-RELATED"/>
    <property type="match status" value="1"/>
</dbReference>
<dbReference type="AlphaFoldDB" id="A0A9N8JG33"/>
<accession>A0A9N8JG33</accession>
<evidence type="ECO:0000256" key="1">
    <source>
        <dbReference type="ARBA" id="ARBA00004141"/>
    </source>
</evidence>
<dbReference type="EMBL" id="CAIJEO010000002">
    <property type="protein sequence ID" value="CAD0085079.1"/>
    <property type="molecule type" value="Genomic_DNA"/>
</dbReference>
<dbReference type="GO" id="GO:0005886">
    <property type="term" value="C:plasma membrane"/>
    <property type="evidence" value="ECO:0007669"/>
    <property type="project" value="TreeGrafter"/>
</dbReference>
<evidence type="ECO:0000256" key="4">
    <source>
        <dbReference type="ARBA" id="ARBA00022989"/>
    </source>
</evidence>
<dbReference type="InterPro" id="IPR051633">
    <property type="entry name" value="AceTr"/>
</dbReference>
<evidence type="ECO:0000313" key="6">
    <source>
        <dbReference type="EMBL" id="CAD0085079.1"/>
    </source>
</evidence>
<name>A0A9N8JG33_9PEZI</name>
<protein>
    <submittedName>
        <fullName evidence="6">Uncharacterized protein</fullName>
    </submittedName>
</protein>
<organism evidence="6 7">
    <name type="scientific">Aureobasidium mustum</name>
    <dbReference type="NCBI Taxonomy" id="2773714"/>
    <lineage>
        <taxon>Eukaryota</taxon>
        <taxon>Fungi</taxon>
        <taxon>Dikarya</taxon>
        <taxon>Ascomycota</taxon>
        <taxon>Pezizomycotina</taxon>
        <taxon>Dothideomycetes</taxon>
        <taxon>Dothideomycetidae</taxon>
        <taxon>Dothideales</taxon>
        <taxon>Saccotheciaceae</taxon>
        <taxon>Aureobasidium</taxon>
    </lineage>
</organism>
<gene>
    <name evidence="6" type="ORF">AWRI4233_LOCUS24</name>
</gene>
<keyword evidence="7" id="KW-1185">Reference proteome</keyword>
<dbReference type="InterPro" id="IPR000791">
    <property type="entry name" value="Gpr1/Fun34/SatP-like"/>
</dbReference>
<sequence>MAQGNTFGATAFSSYAGFWIGTAIIFTPGGFEIIQTLTEDSPSPFYNSVGIYFMVRIVQSGMTTKSD</sequence>
<dbReference type="PANTHER" id="PTHR31123">
    <property type="entry name" value="ACCUMULATION OF DYADS PROTEIN 2-RELATED"/>
    <property type="match status" value="1"/>
</dbReference>
<evidence type="ECO:0000256" key="5">
    <source>
        <dbReference type="ARBA" id="ARBA00023136"/>
    </source>
</evidence>
<evidence type="ECO:0000313" key="7">
    <source>
        <dbReference type="Proteomes" id="UP000714618"/>
    </source>
</evidence>